<organism evidence="2 3">
    <name type="scientific">Tetrahymena thermophila (strain SB210)</name>
    <dbReference type="NCBI Taxonomy" id="312017"/>
    <lineage>
        <taxon>Eukaryota</taxon>
        <taxon>Sar</taxon>
        <taxon>Alveolata</taxon>
        <taxon>Ciliophora</taxon>
        <taxon>Intramacronucleata</taxon>
        <taxon>Oligohymenophorea</taxon>
        <taxon>Hymenostomatida</taxon>
        <taxon>Tetrahymenina</taxon>
        <taxon>Tetrahymenidae</taxon>
        <taxon>Tetrahymena</taxon>
    </lineage>
</organism>
<keyword evidence="1" id="KW-1133">Transmembrane helix</keyword>
<dbReference type="EMBL" id="GG662650">
    <property type="protein sequence ID" value="EAR98534.2"/>
    <property type="molecule type" value="Genomic_DNA"/>
</dbReference>
<protein>
    <submittedName>
        <fullName evidence="2">Transmembrane protein, putative</fullName>
    </submittedName>
</protein>
<dbReference type="KEGG" id="tet:TTHERM_00462810"/>
<proteinExistence type="predicted"/>
<keyword evidence="1" id="KW-0472">Membrane</keyword>
<evidence type="ECO:0000313" key="2">
    <source>
        <dbReference type="EMBL" id="EAR98534.2"/>
    </source>
</evidence>
<keyword evidence="3" id="KW-1185">Reference proteome</keyword>
<accession>Q23Q01</accession>
<reference evidence="3" key="1">
    <citation type="journal article" date="2006" name="PLoS Biol.">
        <title>Macronuclear genome sequence of the ciliate Tetrahymena thermophila, a model eukaryote.</title>
        <authorList>
            <person name="Eisen J.A."/>
            <person name="Coyne R.S."/>
            <person name="Wu M."/>
            <person name="Wu D."/>
            <person name="Thiagarajan M."/>
            <person name="Wortman J.R."/>
            <person name="Badger J.H."/>
            <person name="Ren Q."/>
            <person name="Amedeo P."/>
            <person name="Jones K.M."/>
            <person name="Tallon L.J."/>
            <person name="Delcher A.L."/>
            <person name="Salzberg S.L."/>
            <person name="Silva J.C."/>
            <person name="Haas B.J."/>
            <person name="Majoros W.H."/>
            <person name="Farzad M."/>
            <person name="Carlton J.M."/>
            <person name="Smith R.K. Jr."/>
            <person name="Garg J."/>
            <person name="Pearlman R.E."/>
            <person name="Karrer K.M."/>
            <person name="Sun L."/>
            <person name="Manning G."/>
            <person name="Elde N.C."/>
            <person name="Turkewitz A.P."/>
            <person name="Asai D.J."/>
            <person name="Wilkes D.E."/>
            <person name="Wang Y."/>
            <person name="Cai H."/>
            <person name="Collins K."/>
            <person name="Stewart B.A."/>
            <person name="Lee S.R."/>
            <person name="Wilamowska K."/>
            <person name="Weinberg Z."/>
            <person name="Ruzzo W.L."/>
            <person name="Wloga D."/>
            <person name="Gaertig J."/>
            <person name="Frankel J."/>
            <person name="Tsao C.-C."/>
            <person name="Gorovsky M.A."/>
            <person name="Keeling P.J."/>
            <person name="Waller R.F."/>
            <person name="Patron N.J."/>
            <person name="Cherry J.M."/>
            <person name="Stover N.A."/>
            <person name="Krieger C.J."/>
            <person name="del Toro C."/>
            <person name="Ryder H.F."/>
            <person name="Williamson S.C."/>
            <person name="Barbeau R.A."/>
            <person name="Hamilton E.P."/>
            <person name="Orias E."/>
        </authorList>
    </citation>
    <scope>NUCLEOTIDE SEQUENCE [LARGE SCALE GENOMIC DNA]</scope>
    <source>
        <strain evidence="3">SB210</strain>
    </source>
</reference>
<dbReference type="HOGENOM" id="CLU_895696_0_0_1"/>
<sequence length="99" mass="11676">MVDVKYEKPSDTSQYPLSPIQLVFKVNDNFSKFQRLQKPSLKAYPPQCPNSQSLIQMARCLKHGNFYRYVIITLIPLLLIFPNSNPKDNQTKLFWTYNY</sequence>
<dbReference type="RefSeq" id="XP_001018779.2">
    <property type="nucleotide sequence ID" value="XM_001018779.2"/>
</dbReference>
<evidence type="ECO:0000256" key="1">
    <source>
        <dbReference type="SAM" id="Phobius"/>
    </source>
</evidence>
<keyword evidence="1 2" id="KW-0812">Transmembrane</keyword>
<dbReference type="Proteomes" id="UP000009168">
    <property type="component" value="Unassembled WGS sequence"/>
</dbReference>
<gene>
    <name evidence="2" type="ORF">TTHERM_00462810</name>
</gene>
<name>Q23Q01_TETTS</name>
<dbReference type="GeneID" id="7825714"/>
<dbReference type="InParanoid" id="Q23Q01"/>
<feature type="transmembrane region" description="Helical" evidence="1">
    <location>
        <begin position="66"/>
        <end position="84"/>
    </location>
</feature>
<evidence type="ECO:0000313" key="3">
    <source>
        <dbReference type="Proteomes" id="UP000009168"/>
    </source>
</evidence>
<dbReference type="AlphaFoldDB" id="Q23Q01"/>